<keyword evidence="2" id="KW-1185">Reference proteome</keyword>
<dbReference type="AlphaFoldDB" id="A0A432WYZ5"/>
<name>A0A432WYZ5_9GAMM</name>
<organism evidence="1 2">
    <name type="scientific">Aliidiomarina taiwanensis</name>
    <dbReference type="NCBI Taxonomy" id="946228"/>
    <lineage>
        <taxon>Bacteria</taxon>
        <taxon>Pseudomonadati</taxon>
        <taxon>Pseudomonadota</taxon>
        <taxon>Gammaproteobacteria</taxon>
        <taxon>Alteromonadales</taxon>
        <taxon>Idiomarinaceae</taxon>
        <taxon>Aliidiomarina</taxon>
    </lineage>
</organism>
<comment type="caution">
    <text evidence="1">The sequence shown here is derived from an EMBL/GenBank/DDBJ whole genome shotgun (WGS) entry which is preliminary data.</text>
</comment>
<dbReference type="RefSeq" id="WP_126758023.1">
    <property type="nucleotide sequence ID" value="NZ_PIPQ01000008.1"/>
</dbReference>
<gene>
    <name evidence="1" type="ORF">CWE15_10430</name>
</gene>
<protein>
    <submittedName>
        <fullName evidence="1">DUF3802 domain-containing protein</fullName>
    </submittedName>
</protein>
<sequence length="113" mass="12831">MITQSKGYIELVQYLTEHLDVFTQPDPDAPEGALTVRECFEEQLAESVMQINQQHSLDETARLEVVREADAILYDLEEVLSSVLDKRPSPTQEAFIVEFVGLVKNLFDSKIMS</sequence>
<dbReference type="EMBL" id="PIPQ01000008">
    <property type="protein sequence ID" value="RUO38911.1"/>
    <property type="molecule type" value="Genomic_DNA"/>
</dbReference>
<accession>A0A432WYZ5</accession>
<dbReference type="OrthoDB" id="5917039at2"/>
<evidence type="ECO:0000313" key="2">
    <source>
        <dbReference type="Proteomes" id="UP000286976"/>
    </source>
</evidence>
<proteinExistence type="predicted"/>
<dbReference type="Pfam" id="PF12290">
    <property type="entry name" value="DUF3802"/>
    <property type="match status" value="1"/>
</dbReference>
<dbReference type="Proteomes" id="UP000286976">
    <property type="component" value="Unassembled WGS sequence"/>
</dbReference>
<evidence type="ECO:0000313" key="1">
    <source>
        <dbReference type="EMBL" id="RUO38911.1"/>
    </source>
</evidence>
<reference evidence="1 2" key="1">
    <citation type="journal article" date="2011" name="Front. Microbiol.">
        <title>Genomic signatures of strain selection and enhancement in Bacillus atrophaeus var. globigii, a historical biowarfare simulant.</title>
        <authorList>
            <person name="Gibbons H.S."/>
            <person name="Broomall S.M."/>
            <person name="McNew L.A."/>
            <person name="Daligault H."/>
            <person name="Chapman C."/>
            <person name="Bruce D."/>
            <person name="Karavis M."/>
            <person name="Krepps M."/>
            <person name="McGregor P.A."/>
            <person name="Hong C."/>
            <person name="Park K.H."/>
            <person name="Akmal A."/>
            <person name="Feldman A."/>
            <person name="Lin J.S."/>
            <person name="Chang W.E."/>
            <person name="Higgs B.W."/>
            <person name="Demirev P."/>
            <person name="Lindquist J."/>
            <person name="Liem A."/>
            <person name="Fochler E."/>
            <person name="Read T.D."/>
            <person name="Tapia R."/>
            <person name="Johnson S."/>
            <person name="Bishop-Lilly K.A."/>
            <person name="Detter C."/>
            <person name="Han C."/>
            <person name="Sozhamannan S."/>
            <person name="Rosenzweig C.N."/>
            <person name="Skowronski E.W."/>
        </authorList>
    </citation>
    <scope>NUCLEOTIDE SEQUENCE [LARGE SCALE GENOMIC DNA]</scope>
    <source>
        <strain evidence="1 2">AIT1</strain>
    </source>
</reference>
<dbReference type="InterPro" id="IPR020979">
    <property type="entry name" value="Uncharacterised_A0KLC6"/>
</dbReference>